<name>A0AAE0XLC5_9PEZI</name>
<gene>
    <name evidence="2" type="ORF">B0T22DRAFT_111558</name>
</gene>
<evidence type="ECO:0000256" key="1">
    <source>
        <dbReference type="SAM" id="MobiDB-lite"/>
    </source>
</evidence>
<reference evidence="2" key="1">
    <citation type="journal article" date="2023" name="Mol. Phylogenet. Evol.">
        <title>Genome-scale phylogeny and comparative genomics of the fungal order Sordariales.</title>
        <authorList>
            <person name="Hensen N."/>
            <person name="Bonometti L."/>
            <person name="Westerberg I."/>
            <person name="Brannstrom I.O."/>
            <person name="Guillou S."/>
            <person name="Cros-Aarteil S."/>
            <person name="Calhoun S."/>
            <person name="Haridas S."/>
            <person name="Kuo A."/>
            <person name="Mondo S."/>
            <person name="Pangilinan J."/>
            <person name="Riley R."/>
            <person name="LaButti K."/>
            <person name="Andreopoulos B."/>
            <person name="Lipzen A."/>
            <person name="Chen C."/>
            <person name="Yan M."/>
            <person name="Daum C."/>
            <person name="Ng V."/>
            <person name="Clum A."/>
            <person name="Steindorff A."/>
            <person name="Ohm R.A."/>
            <person name="Martin F."/>
            <person name="Silar P."/>
            <person name="Natvig D.O."/>
            <person name="Lalanne C."/>
            <person name="Gautier V."/>
            <person name="Ament-Velasquez S.L."/>
            <person name="Kruys A."/>
            <person name="Hutchinson M.I."/>
            <person name="Powell A.J."/>
            <person name="Barry K."/>
            <person name="Miller A.N."/>
            <person name="Grigoriev I.V."/>
            <person name="Debuchy R."/>
            <person name="Gladieux P."/>
            <person name="Hiltunen Thoren M."/>
            <person name="Johannesson H."/>
        </authorList>
    </citation>
    <scope>NUCLEOTIDE SEQUENCE</scope>
    <source>
        <strain evidence="2">CBS 314.62</strain>
    </source>
</reference>
<reference evidence="2" key="2">
    <citation type="submission" date="2023-06" db="EMBL/GenBank/DDBJ databases">
        <authorList>
            <consortium name="Lawrence Berkeley National Laboratory"/>
            <person name="Haridas S."/>
            <person name="Hensen N."/>
            <person name="Bonometti L."/>
            <person name="Westerberg I."/>
            <person name="Brannstrom I.O."/>
            <person name="Guillou S."/>
            <person name="Cros-Aarteil S."/>
            <person name="Calhoun S."/>
            <person name="Kuo A."/>
            <person name="Mondo S."/>
            <person name="Pangilinan J."/>
            <person name="Riley R."/>
            <person name="Labutti K."/>
            <person name="Andreopoulos B."/>
            <person name="Lipzen A."/>
            <person name="Chen C."/>
            <person name="Yanf M."/>
            <person name="Daum C."/>
            <person name="Ng V."/>
            <person name="Clum A."/>
            <person name="Steindorff A."/>
            <person name="Ohm R."/>
            <person name="Martin F."/>
            <person name="Silar P."/>
            <person name="Natvig D."/>
            <person name="Lalanne C."/>
            <person name="Gautier V."/>
            <person name="Ament-Velasquez S.L."/>
            <person name="Kruys A."/>
            <person name="Hutchinson M.I."/>
            <person name="Powell A.J."/>
            <person name="Barry K."/>
            <person name="Miller A.N."/>
            <person name="Grigoriev I.V."/>
            <person name="Debuchy R."/>
            <person name="Gladieux P."/>
            <person name="Thoren M.H."/>
            <person name="Johannesson H."/>
        </authorList>
    </citation>
    <scope>NUCLEOTIDE SEQUENCE</scope>
    <source>
        <strain evidence="2">CBS 314.62</strain>
    </source>
</reference>
<sequence>MTKTETRNSAKKKTRRGMEEENRRETPTEGTREATMEATRETTLEATQETTMEATRETTMEATREITMDGVREAITKEIRKTTKEAVRRRIEGSIWRAARIKWVVVSQRAAAERTRNLLLTRVPTKVFSIPTETAVERAWVLENNTRSTQQILAMLLHFQPRLNHRLLAASPQLPLKHSQPSPLQPPKNISMEASLRREGEEMVTDSLAAQKPSLLQAFGTAIRFFLDGSRERGRSASSKELPYASGTSPVFA</sequence>
<feature type="compositionally biased region" description="Basic and acidic residues" evidence="1">
    <location>
        <begin position="16"/>
        <end position="43"/>
    </location>
</feature>
<dbReference type="EMBL" id="JAULSO010000001">
    <property type="protein sequence ID" value="KAK3695568.1"/>
    <property type="molecule type" value="Genomic_DNA"/>
</dbReference>
<feature type="region of interest" description="Disordered" evidence="1">
    <location>
        <begin position="1"/>
        <end position="59"/>
    </location>
</feature>
<dbReference type="Proteomes" id="UP001270362">
    <property type="component" value="Unassembled WGS sequence"/>
</dbReference>
<organism evidence="2 3">
    <name type="scientific">Podospora appendiculata</name>
    <dbReference type="NCBI Taxonomy" id="314037"/>
    <lineage>
        <taxon>Eukaryota</taxon>
        <taxon>Fungi</taxon>
        <taxon>Dikarya</taxon>
        <taxon>Ascomycota</taxon>
        <taxon>Pezizomycotina</taxon>
        <taxon>Sordariomycetes</taxon>
        <taxon>Sordariomycetidae</taxon>
        <taxon>Sordariales</taxon>
        <taxon>Podosporaceae</taxon>
        <taxon>Podospora</taxon>
    </lineage>
</organism>
<evidence type="ECO:0000313" key="2">
    <source>
        <dbReference type="EMBL" id="KAK3695568.1"/>
    </source>
</evidence>
<evidence type="ECO:0000313" key="3">
    <source>
        <dbReference type="Proteomes" id="UP001270362"/>
    </source>
</evidence>
<accession>A0AAE0XLC5</accession>
<keyword evidence="3" id="KW-1185">Reference proteome</keyword>
<dbReference type="AlphaFoldDB" id="A0AAE0XLC5"/>
<comment type="caution">
    <text evidence="2">The sequence shown here is derived from an EMBL/GenBank/DDBJ whole genome shotgun (WGS) entry which is preliminary data.</text>
</comment>
<protein>
    <submittedName>
        <fullName evidence="2">Uncharacterized protein</fullName>
    </submittedName>
</protein>
<feature type="compositionally biased region" description="Low complexity" evidence="1">
    <location>
        <begin position="44"/>
        <end position="53"/>
    </location>
</feature>
<proteinExistence type="predicted"/>